<keyword evidence="3" id="KW-0732">Signal</keyword>
<dbReference type="FunFam" id="3.40.20.10:FF:000002">
    <property type="entry name" value="Gelsolin"/>
    <property type="match status" value="1"/>
</dbReference>
<reference evidence="5" key="1">
    <citation type="journal article" date="2018" name="Cell. Mol. Life Sci.">
        <title>Giant fish-killing water bug reveals ancient and dynamic venom evolution in Heteroptera.</title>
        <authorList>
            <person name="Walker A.A."/>
            <person name="Hernandez-Vargas M.J."/>
            <person name="Corzo G."/>
            <person name="Fry B.G."/>
            <person name="King G.F."/>
        </authorList>
    </citation>
    <scope>NUCLEOTIDE SEQUENCE</scope>
</reference>
<accession>A0A2K8JW66</accession>
<dbReference type="InterPro" id="IPR029006">
    <property type="entry name" value="ADF-H/Gelsolin-like_dom_sf"/>
</dbReference>
<evidence type="ECO:0000256" key="3">
    <source>
        <dbReference type="SAM" id="SignalP"/>
    </source>
</evidence>
<dbReference type="Gene3D" id="3.40.20.10">
    <property type="entry name" value="Severin"/>
    <property type="match status" value="3"/>
</dbReference>
<dbReference type="EMBL" id="MF683379">
    <property type="protein sequence ID" value="ATU82520.1"/>
    <property type="molecule type" value="mRNA"/>
</dbReference>
<protein>
    <submittedName>
        <fullName evidence="5">Venom gelsolin</fullName>
    </submittedName>
</protein>
<dbReference type="PRINTS" id="PR00597">
    <property type="entry name" value="GELSOLIN"/>
</dbReference>
<dbReference type="CDD" id="cd11292">
    <property type="entry name" value="gelsolin_S3_like"/>
    <property type="match status" value="1"/>
</dbReference>
<feature type="domain" description="Gelsolin-like" evidence="4">
    <location>
        <begin position="55"/>
        <end position="138"/>
    </location>
</feature>
<dbReference type="CDD" id="cd11289">
    <property type="entry name" value="gelsolin_S2_like"/>
    <property type="match status" value="1"/>
</dbReference>
<dbReference type="Pfam" id="PF00626">
    <property type="entry name" value="Gelsolin"/>
    <property type="match status" value="3"/>
</dbReference>
<dbReference type="GO" id="GO:0051016">
    <property type="term" value="P:barbed-end actin filament capping"/>
    <property type="evidence" value="ECO:0007669"/>
    <property type="project" value="TreeGrafter"/>
</dbReference>
<dbReference type="AlphaFoldDB" id="A0A2K8JW66"/>
<dbReference type="PANTHER" id="PTHR11977">
    <property type="entry name" value="VILLIN"/>
    <property type="match status" value="1"/>
</dbReference>
<dbReference type="GO" id="GO:0005546">
    <property type="term" value="F:phosphatidylinositol-4,5-bisphosphate binding"/>
    <property type="evidence" value="ECO:0007669"/>
    <property type="project" value="TreeGrafter"/>
</dbReference>
<feature type="domain" description="Gelsolin-like" evidence="4">
    <location>
        <begin position="306"/>
        <end position="374"/>
    </location>
</feature>
<dbReference type="InterPro" id="IPR007122">
    <property type="entry name" value="Villin/Gelsolin"/>
</dbReference>
<dbReference type="InterPro" id="IPR007123">
    <property type="entry name" value="Gelsolin-like_dom"/>
</dbReference>
<feature type="region of interest" description="Disordered" evidence="2">
    <location>
        <begin position="258"/>
        <end position="277"/>
    </location>
</feature>
<dbReference type="PANTHER" id="PTHR11977:SF123">
    <property type="entry name" value="GELSOLIN"/>
    <property type="match status" value="1"/>
</dbReference>
<dbReference type="SUPFAM" id="SSF55753">
    <property type="entry name" value="Actin depolymerizing proteins"/>
    <property type="match status" value="3"/>
</dbReference>
<feature type="domain" description="Gelsolin-like" evidence="4">
    <location>
        <begin position="177"/>
        <end position="250"/>
    </location>
</feature>
<dbReference type="CDD" id="cd11290">
    <property type="entry name" value="gelsolin_S1_like"/>
    <property type="match status" value="1"/>
</dbReference>
<sequence length="393" mass="42910">MRVLLLVGFFFAGAVCGGLLGEGGHGIHHGSRLHPAFKGAGTKPGLHIWRIQSFEPVPVPVSEYGKFYTGDSYIVLHVQANKNTKEGYTWNIHYWLGEKTTEDESAAAAILAVNLDDGLGGHPVQHREQQGHESQLFLSYFKPNIRYMTGGTPGGLRPAQTNQPTEKRLYQVKGNKNIRVRMVELNVKSMNNGDCFVLDCGHEIYVYVGSKAKGTERLKAVSAANTIKSQDHAGRGHVTVIDNTSTDDEVQKFFKELGSGSSSQVADAPTGGDDTDFEKTQESTVELYKVSDAGGQLKSDKIGHKPLSRTSLVTGDCYILDTGSSGIYVWVGKGSTTQEKVEALKMGQAFIAAKNYPSWTKMRRIIEGGEPSAFKEYFAEWRDTNTIAGLGRG</sequence>
<dbReference type="GO" id="GO:0051015">
    <property type="term" value="F:actin filament binding"/>
    <property type="evidence" value="ECO:0007669"/>
    <property type="project" value="InterPro"/>
</dbReference>
<evidence type="ECO:0000259" key="4">
    <source>
        <dbReference type="Pfam" id="PF00626"/>
    </source>
</evidence>
<dbReference type="GO" id="GO:0008154">
    <property type="term" value="P:actin polymerization or depolymerization"/>
    <property type="evidence" value="ECO:0007669"/>
    <property type="project" value="TreeGrafter"/>
</dbReference>
<feature type="signal peptide" evidence="3">
    <location>
        <begin position="1"/>
        <end position="17"/>
    </location>
</feature>
<evidence type="ECO:0000313" key="5">
    <source>
        <dbReference type="EMBL" id="ATU82520.1"/>
    </source>
</evidence>
<dbReference type="GO" id="GO:0051014">
    <property type="term" value="P:actin filament severing"/>
    <property type="evidence" value="ECO:0007669"/>
    <property type="project" value="TreeGrafter"/>
</dbReference>
<dbReference type="GO" id="GO:0015629">
    <property type="term" value="C:actin cytoskeleton"/>
    <property type="evidence" value="ECO:0007669"/>
    <property type="project" value="TreeGrafter"/>
</dbReference>
<dbReference type="GO" id="GO:0005737">
    <property type="term" value="C:cytoplasm"/>
    <property type="evidence" value="ECO:0007669"/>
    <property type="project" value="TreeGrafter"/>
</dbReference>
<feature type="chain" id="PRO_5018285320" evidence="3">
    <location>
        <begin position="18"/>
        <end position="393"/>
    </location>
</feature>
<keyword evidence="1" id="KW-0677">Repeat</keyword>
<proteinExistence type="evidence at transcript level"/>
<evidence type="ECO:0000256" key="2">
    <source>
        <dbReference type="SAM" id="MobiDB-lite"/>
    </source>
</evidence>
<organism evidence="5">
    <name type="scientific">Lethocerus distinctifemur</name>
    <dbReference type="NCBI Taxonomy" id="280095"/>
    <lineage>
        <taxon>Eukaryota</taxon>
        <taxon>Metazoa</taxon>
        <taxon>Ecdysozoa</taxon>
        <taxon>Arthropoda</taxon>
        <taxon>Hexapoda</taxon>
        <taxon>Insecta</taxon>
        <taxon>Pterygota</taxon>
        <taxon>Neoptera</taxon>
        <taxon>Paraneoptera</taxon>
        <taxon>Hemiptera</taxon>
        <taxon>Heteroptera</taxon>
        <taxon>Panheteroptera</taxon>
        <taxon>Nepomorpha</taxon>
        <taxon>Belostomatidae</taxon>
        <taxon>Lethocerinae</taxon>
        <taxon>Lethocerus</taxon>
    </lineage>
</organism>
<name>A0A2K8JW66_9HEMI</name>
<evidence type="ECO:0000256" key="1">
    <source>
        <dbReference type="ARBA" id="ARBA00022737"/>
    </source>
</evidence>
<dbReference type="SMART" id="SM00262">
    <property type="entry name" value="GEL"/>
    <property type="match status" value="3"/>
</dbReference>